<evidence type="ECO:0000256" key="3">
    <source>
        <dbReference type="PROSITE-ProRule" id="PRU00221"/>
    </source>
</evidence>
<reference evidence="4 5" key="1">
    <citation type="submission" date="2024-06" db="EMBL/GenBank/DDBJ databases">
        <title>The Natural Products Discovery Center: Release of the First 8490 Sequenced Strains for Exploring Actinobacteria Biosynthetic Diversity.</title>
        <authorList>
            <person name="Kalkreuter E."/>
            <person name="Kautsar S.A."/>
            <person name="Yang D."/>
            <person name="Bader C.D."/>
            <person name="Teijaro C.N."/>
            <person name="Fluegel L."/>
            <person name="Davis C.M."/>
            <person name="Simpson J.R."/>
            <person name="Lauterbach L."/>
            <person name="Steele A.D."/>
            <person name="Gui C."/>
            <person name="Meng S."/>
            <person name="Li G."/>
            <person name="Viehrig K."/>
            <person name="Ye F."/>
            <person name="Su P."/>
            <person name="Kiefer A.F."/>
            <person name="Nichols A."/>
            <person name="Cepeda A.J."/>
            <person name="Yan W."/>
            <person name="Fan B."/>
            <person name="Jiang Y."/>
            <person name="Adhikari A."/>
            <person name="Zheng C.-J."/>
            <person name="Schuster L."/>
            <person name="Cowan T.M."/>
            <person name="Smanski M.J."/>
            <person name="Chevrette M.G."/>
            <person name="De Carvalho L.P.S."/>
            <person name="Shen B."/>
        </authorList>
    </citation>
    <scope>NUCLEOTIDE SEQUENCE [LARGE SCALE GENOMIC DNA]</scope>
    <source>
        <strain evidence="4 5">NPDC000155</strain>
    </source>
</reference>
<evidence type="ECO:0000256" key="2">
    <source>
        <dbReference type="ARBA" id="ARBA00022737"/>
    </source>
</evidence>
<gene>
    <name evidence="4" type="ORF">ABT384_42270</name>
</gene>
<dbReference type="Pfam" id="PF00400">
    <property type="entry name" value="WD40"/>
    <property type="match status" value="2"/>
</dbReference>
<dbReference type="SMART" id="SM00320">
    <property type="entry name" value="WD40"/>
    <property type="match status" value="2"/>
</dbReference>
<accession>A0ABV1Y684</accession>
<feature type="repeat" description="WD" evidence="3">
    <location>
        <begin position="173"/>
        <end position="215"/>
    </location>
</feature>
<organism evidence="4 5">
    <name type="scientific">Streptomyces lanatus</name>
    <dbReference type="NCBI Taxonomy" id="66900"/>
    <lineage>
        <taxon>Bacteria</taxon>
        <taxon>Bacillati</taxon>
        <taxon>Actinomycetota</taxon>
        <taxon>Actinomycetes</taxon>
        <taxon>Kitasatosporales</taxon>
        <taxon>Streptomycetaceae</taxon>
        <taxon>Streptomyces</taxon>
    </lineage>
</organism>
<dbReference type="Proteomes" id="UP001486207">
    <property type="component" value="Unassembled WGS sequence"/>
</dbReference>
<evidence type="ECO:0008006" key="6">
    <source>
        <dbReference type="Google" id="ProtNLM"/>
    </source>
</evidence>
<dbReference type="Gene3D" id="2.130.10.10">
    <property type="entry name" value="YVTN repeat-like/Quinoprotein amine dehydrogenase"/>
    <property type="match status" value="1"/>
</dbReference>
<dbReference type="RefSeq" id="WP_190075718.1">
    <property type="nucleotide sequence ID" value="NZ_BNBM01000027.1"/>
</dbReference>
<dbReference type="InterPro" id="IPR036322">
    <property type="entry name" value="WD40_repeat_dom_sf"/>
</dbReference>
<keyword evidence="1 3" id="KW-0853">WD repeat</keyword>
<keyword evidence="5" id="KW-1185">Reference proteome</keyword>
<protein>
    <recommendedName>
        <fullName evidence="6">WD40 repeat domain-containing protein</fullName>
    </recommendedName>
</protein>
<keyword evidence="2" id="KW-0677">Repeat</keyword>
<dbReference type="InterPro" id="IPR001680">
    <property type="entry name" value="WD40_rpt"/>
</dbReference>
<comment type="caution">
    <text evidence="4">The sequence shown here is derived from an EMBL/GenBank/DDBJ whole genome shotgun (WGS) entry which is preliminary data.</text>
</comment>
<dbReference type="InterPro" id="IPR015943">
    <property type="entry name" value="WD40/YVTN_repeat-like_dom_sf"/>
</dbReference>
<dbReference type="PROSITE" id="PS50082">
    <property type="entry name" value="WD_REPEATS_2"/>
    <property type="match status" value="2"/>
</dbReference>
<evidence type="ECO:0000313" key="4">
    <source>
        <dbReference type="EMBL" id="MER7379233.1"/>
    </source>
</evidence>
<feature type="repeat" description="WD" evidence="3">
    <location>
        <begin position="216"/>
        <end position="258"/>
    </location>
</feature>
<dbReference type="SUPFAM" id="SSF50978">
    <property type="entry name" value="WD40 repeat-like"/>
    <property type="match status" value="1"/>
</dbReference>
<name>A0ABV1Y684_9ACTN</name>
<sequence>MGKRDASDEAYVVDLCDQVLGETALAQHKFDWLLGDTGASGQRAKLPVDAYWPGHQLVVEYRILRHAAQHAVSAGRLDELLQDGGYLQHADLHTLADALRYAHSEQARLNAAVYRASWSIHHPLPPAARRQLLALDAARFRNTRLQAELPGDTDWQVRWATGSQVSTALVRALTGHTGEVRAVAVTEMDGRPHAITGGDDGVWVWDLTTGTQTHELTGHTGEVEAVAMAELDARPHAITGGDDGVRVWDLTTGTCLTTFHCPASVTALAVTAAATVVVSFGREVAVLDLAPLKGRLR</sequence>
<evidence type="ECO:0000313" key="5">
    <source>
        <dbReference type="Proteomes" id="UP001486207"/>
    </source>
</evidence>
<dbReference type="PANTHER" id="PTHR22847">
    <property type="entry name" value="WD40 REPEAT PROTEIN"/>
    <property type="match status" value="1"/>
</dbReference>
<proteinExistence type="predicted"/>
<dbReference type="PANTHER" id="PTHR22847:SF637">
    <property type="entry name" value="WD REPEAT DOMAIN 5B"/>
    <property type="match status" value="1"/>
</dbReference>
<dbReference type="EMBL" id="JBEPFB010000030">
    <property type="protein sequence ID" value="MER7379233.1"/>
    <property type="molecule type" value="Genomic_DNA"/>
</dbReference>
<evidence type="ECO:0000256" key="1">
    <source>
        <dbReference type="ARBA" id="ARBA00022574"/>
    </source>
</evidence>